<keyword evidence="2" id="KW-1003">Cell membrane</keyword>
<keyword evidence="9" id="KW-1185">Reference proteome</keyword>
<accession>A0A0M6XKV6</accession>
<dbReference type="GO" id="GO:0005886">
    <property type="term" value="C:plasma membrane"/>
    <property type="evidence" value="ECO:0007669"/>
    <property type="project" value="UniProtKB-SubCell"/>
</dbReference>
<dbReference type="InterPro" id="IPR003841">
    <property type="entry name" value="Na/Pi_transpt"/>
</dbReference>
<evidence type="ECO:0000256" key="6">
    <source>
        <dbReference type="SAM" id="Phobius"/>
    </source>
</evidence>
<dbReference type="PANTHER" id="PTHR10010">
    <property type="entry name" value="SOLUTE CARRIER FAMILY 34 SODIUM PHOSPHATE , MEMBER 2-RELATED"/>
    <property type="match status" value="1"/>
</dbReference>
<comment type="subcellular location">
    <subcellularLocation>
        <location evidence="1">Cell membrane</location>
        <topology evidence="1">Multi-pass membrane protein</topology>
    </subcellularLocation>
</comment>
<keyword evidence="5 6" id="KW-0472">Membrane</keyword>
<name>A0A0M6XKV6_9RHOB</name>
<evidence type="ECO:0000313" key="9">
    <source>
        <dbReference type="Proteomes" id="UP000048908"/>
    </source>
</evidence>
<organism evidence="8 9">
    <name type="scientific">Jannaschia rubra</name>
    <dbReference type="NCBI Taxonomy" id="282197"/>
    <lineage>
        <taxon>Bacteria</taxon>
        <taxon>Pseudomonadati</taxon>
        <taxon>Pseudomonadota</taxon>
        <taxon>Alphaproteobacteria</taxon>
        <taxon>Rhodobacterales</taxon>
        <taxon>Roseobacteraceae</taxon>
        <taxon>Jannaschia</taxon>
    </lineage>
</organism>
<proteinExistence type="predicted"/>
<dbReference type="EMBL" id="CXPG01000009">
    <property type="protein sequence ID" value="CTQ31302.1"/>
    <property type="molecule type" value="Genomic_DNA"/>
</dbReference>
<evidence type="ECO:0000256" key="5">
    <source>
        <dbReference type="ARBA" id="ARBA00023136"/>
    </source>
</evidence>
<feature type="transmembrane region" description="Helical" evidence="6">
    <location>
        <begin position="214"/>
        <end position="237"/>
    </location>
</feature>
<feature type="transmembrane region" description="Helical" evidence="6">
    <location>
        <begin position="6"/>
        <end position="27"/>
    </location>
</feature>
<keyword evidence="4 6" id="KW-1133">Transmembrane helix</keyword>
<dbReference type="RefSeq" id="WP_055680811.1">
    <property type="nucleotide sequence ID" value="NZ_CXPG01000009.1"/>
</dbReference>
<keyword evidence="3 6" id="KW-0812">Transmembrane</keyword>
<dbReference type="Pfam" id="PF02690">
    <property type="entry name" value="Na_Pi_cotrans"/>
    <property type="match status" value="2"/>
</dbReference>
<dbReference type="STRING" id="282197.SAMN04488517_101361"/>
<dbReference type="GO" id="GO:0044341">
    <property type="term" value="P:sodium-dependent phosphate transport"/>
    <property type="evidence" value="ECO:0007669"/>
    <property type="project" value="InterPro"/>
</dbReference>
<feature type="transmembrane region" description="Helical" evidence="6">
    <location>
        <begin position="178"/>
        <end position="202"/>
    </location>
</feature>
<dbReference type="AlphaFoldDB" id="A0A0M6XKV6"/>
<gene>
    <name evidence="8" type="ORF">JAN5088_00056</name>
</gene>
<feature type="transmembrane region" description="Helical" evidence="6">
    <location>
        <begin position="110"/>
        <end position="127"/>
    </location>
</feature>
<dbReference type="NCBIfam" id="NF037997">
    <property type="entry name" value="Na_Pi_symport"/>
    <property type="match status" value="1"/>
</dbReference>
<evidence type="ECO:0000256" key="2">
    <source>
        <dbReference type="ARBA" id="ARBA00022475"/>
    </source>
</evidence>
<dbReference type="SUPFAM" id="SSF109755">
    <property type="entry name" value="PhoU-like"/>
    <property type="match status" value="1"/>
</dbReference>
<dbReference type="InterPro" id="IPR026022">
    <property type="entry name" value="PhoU_dom"/>
</dbReference>
<protein>
    <submittedName>
        <fullName evidence="8">Na/Pi-cotransporter II-related protein</fullName>
    </submittedName>
</protein>
<feature type="domain" description="PhoU" evidence="7">
    <location>
        <begin position="346"/>
        <end position="428"/>
    </location>
</feature>
<dbReference type="InterPro" id="IPR038078">
    <property type="entry name" value="PhoU-like_sf"/>
</dbReference>
<evidence type="ECO:0000256" key="4">
    <source>
        <dbReference type="ARBA" id="ARBA00022989"/>
    </source>
</evidence>
<feature type="transmembrane region" description="Helical" evidence="6">
    <location>
        <begin position="249"/>
        <end position="270"/>
    </location>
</feature>
<sequence>MHEPQILLFILNIAGTAALLIWSVRLVRTGVERAFATELRQVLRRSTSGRVLAATTGLGAAVALQSSTAVAILVSNFVSKGGLAATAGLAILLGADVGSAIVAQLLLVRQTWLIPLLLLVGVALFMRGEGRRTRPVGRILIGLALIFASLDMIRAATAPLMDSTGTIAAMQYLGGDPLTAFVIGAVFAWMVHSSVAAVLLFVTLVGQGLLPASAAAAMVLGANLGGGFIAYMLTLAAPVTARRIVAANLGLRGSGALLVLAVLIVQGFALDWLGAKDARQVINLHLVFNLGLAVVGLAFLGPVSTLAARLLPDRTDPSGRLAMPGALDEATLDRPDRALDSAAREVLRMGELIETMLRAAGPLFETWDEPTAEAIRNRDRQVSRMHFALKLFLAKINRQQLDEEQSRRAMDLASIAINLEAASDIVTRTMLDLARRLHVDGIAFSAKGGREIGDFHDRVLTNVQLALNVMMTQDPDAARELVAAKDKVRAVEQHLQRQHLGRLMDALTDSIETSNIHQETLRALKQINTAFSMIGYSILARTGDLLSSRLSSAAGD</sequence>
<evidence type="ECO:0000256" key="1">
    <source>
        <dbReference type="ARBA" id="ARBA00004651"/>
    </source>
</evidence>
<dbReference type="Pfam" id="PF01895">
    <property type="entry name" value="PhoU"/>
    <property type="match status" value="1"/>
</dbReference>
<dbReference type="Gene3D" id="1.20.58.220">
    <property type="entry name" value="Phosphate transport system protein phou homolog 2, domain 2"/>
    <property type="match status" value="1"/>
</dbReference>
<evidence type="ECO:0000313" key="8">
    <source>
        <dbReference type="EMBL" id="CTQ31302.1"/>
    </source>
</evidence>
<feature type="transmembrane region" description="Helical" evidence="6">
    <location>
        <begin position="48"/>
        <end position="75"/>
    </location>
</feature>
<dbReference type="GO" id="GO:0005436">
    <property type="term" value="F:sodium:phosphate symporter activity"/>
    <property type="evidence" value="ECO:0007669"/>
    <property type="project" value="InterPro"/>
</dbReference>
<evidence type="ECO:0000256" key="3">
    <source>
        <dbReference type="ARBA" id="ARBA00022692"/>
    </source>
</evidence>
<feature type="transmembrane region" description="Helical" evidence="6">
    <location>
        <begin position="139"/>
        <end position="157"/>
    </location>
</feature>
<dbReference type="PANTHER" id="PTHR10010:SF46">
    <property type="entry name" value="SODIUM-DEPENDENT PHOSPHATE TRANSPORT PROTEIN 2B"/>
    <property type="match status" value="1"/>
</dbReference>
<evidence type="ECO:0000259" key="7">
    <source>
        <dbReference type="Pfam" id="PF01895"/>
    </source>
</evidence>
<reference evidence="8 9" key="1">
    <citation type="submission" date="2015-07" db="EMBL/GenBank/DDBJ databases">
        <authorList>
            <person name="Noorani M."/>
        </authorList>
    </citation>
    <scope>NUCLEOTIDE SEQUENCE [LARGE SCALE GENOMIC DNA]</scope>
    <source>
        <strain evidence="8 9">CECT 5088</strain>
    </source>
</reference>
<feature type="transmembrane region" description="Helical" evidence="6">
    <location>
        <begin position="290"/>
        <end position="311"/>
    </location>
</feature>
<dbReference type="Proteomes" id="UP000048908">
    <property type="component" value="Unassembled WGS sequence"/>
</dbReference>
<feature type="transmembrane region" description="Helical" evidence="6">
    <location>
        <begin position="81"/>
        <end position="103"/>
    </location>
</feature>